<gene>
    <name evidence="6" type="ORF">JOD01_000856</name>
</gene>
<accession>A0A938XX39</accession>
<dbReference type="Gene3D" id="2.30.30.40">
    <property type="entry name" value="SH3 Domains"/>
    <property type="match status" value="1"/>
</dbReference>
<organism evidence="6 7">
    <name type="scientific">Brevibacillus fulvus</name>
    <dbReference type="NCBI Taxonomy" id="1125967"/>
    <lineage>
        <taxon>Bacteria</taxon>
        <taxon>Bacillati</taxon>
        <taxon>Bacillota</taxon>
        <taxon>Bacilli</taxon>
        <taxon>Bacillales</taxon>
        <taxon>Paenibacillaceae</taxon>
        <taxon>Brevibacillus</taxon>
    </lineage>
</organism>
<reference evidence="6" key="1">
    <citation type="submission" date="2021-01" db="EMBL/GenBank/DDBJ databases">
        <title>Genomic Encyclopedia of Type Strains, Phase IV (KMG-IV): sequencing the most valuable type-strain genomes for metagenomic binning, comparative biology and taxonomic classification.</title>
        <authorList>
            <person name="Goeker M."/>
        </authorList>
    </citation>
    <scope>NUCLEOTIDE SEQUENCE</scope>
    <source>
        <strain evidence="6">DSM 25523</strain>
    </source>
</reference>
<evidence type="ECO:0000256" key="1">
    <source>
        <dbReference type="ARBA" id="ARBA00007074"/>
    </source>
</evidence>
<evidence type="ECO:0000259" key="5">
    <source>
        <dbReference type="PROSITE" id="PS51935"/>
    </source>
</evidence>
<name>A0A938XX39_9BACL</name>
<dbReference type="Proteomes" id="UP000717624">
    <property type="component" value="Unassembled WGS sequence"/>
</dbReference>
<evidence type="ECO:0000256" key="4">
    <source>
        <dbReference type="ARBA" id="ARBA00022807"/>
    </source>
</evidence>
<dbReference type="PANTHER" id="PTHR47053">
    <property type="entry name" value="MUREIN DD-ENDOPEPTIDASE MEPH-RELATED"/>
    <property type="match status" value="1"/>
</dbReference>
<keyword evidence="3 6" id="KW-0378">Hydrolase</keyword>
<evidence type="ECO:0000256" key="3">
    <source>
        <dbReference type="ARBA" id="ARBA00022801"/>
    </source>
</evidence>
<evidence type="ECO:0000256" key="2">
    <source>
        <dbReference type="ARBA" id="ARBA00022670"/>
    </source>
</evidence>
<protein>
    <submittedName>
        <fullName evidence="6">Cell wall-associated NlpC family hydrolase</fullName>
    </submittedName>
</protein>
<dbReference type="SUPFAM" id="SSF54001">
    <property type="entry name" value="Cysteine proteinases"/>
    <property type="match status" value="1"/>
</dbReference>
<evidence type="ECO:0000313" key="6">
    <source>
        <dbReference type="EMBL" id="MBM7589258.1"/>
    </source>
</evidence>
<dbReference type="PANTHER" id="PTHR47053:SF3">
    <property type="entry name" value="GAMMA-D-GLUTAMYL-L-LYSINE DIPEPTIDYL-PEPTIDASE"/>
    <property type="match status" value="1"/>
</dbReference>
<sequence length="298" mass="32880">MIVAVPVATVWTNPEAPRQLDQPALQHPLRIRDWLDSLSVPDRLQLCEDNLVQTQALYGTEVIPVEQRDNWVKILIPSQSTSKEAQGYPGWIPAAQLLDAPEFARLSAGSRAIVNVPTACLFDSQHQPVLEISFATVLPVAETGDVWTVVETPHGKRLLRTDQIRLTSALPGSVPNGQAIVEAGKQFLGLHYLWGGMSAYGYDCSGFAYSMHRSFGITIPRDAGDQSKQGTLIDLAQVQPGDLLFFAYEEGKGRVHHVGIYCGDGKMIHSPDSASKIEMIELAGYKLEKELCVARRYW</sequence>
<dbReference type="GO" id="GO:0008234">
    <property type="term" value="F:cysteine-type peptidase activity"/>
    <property type="evidence" value="ECO:0007669"/>
    <property type="project" value="UniProtKB-KW"/>
</dbReference>
<comment type="similarity">
    <text evidence="1">Belongs to the peptidase C40 family.</text>
</comment>
<evidence type="ECO:0000313" key="7">
    <source>
        <dbReference type="Proteomes" id="UP000717624"/>
    </source>
</evidence>
<keyword evidence="2" id="KW-0645">Protease</keyword>
<dbReference type="InterPro" id="IPR051202">
    <property type="entry name" value="Peptidase_C40"/>
</dbReference>
<dbReference type="Gene3D" id="3.90.1720.10">
    <property type="entry name" value="endopeptidase domain like (from Nostoc punctiforme)"/>
    <property type="match status" value="1"/>
</dbReference>
<proteinExistence type="inferred from homology"/>
<dbReference type="GO" id="GO:0006508">
    <property type="term" value="P:proteolysis"/>
    <property type="evidence" value="ECO:0007669"/>
    <property type="project" value="UniProtKB-KW"/>
</dbReference>
<keyword evidence="4" id="KW-0788">Thiol protease</keyword>
<keyword evidence="7" id="KW-1185">Reference proteome</keyword>
<dbReference type="AlphaFoldDB" id="A0A938XX39"/>
<dbReference type="InterPro" id="IPR000064">
    <property type="entry name" value="NLP_P60_dom"/>
</dbReference>
<dbReference type="InterPro" id="IPR057812">
    <property type="entry name" value="SH3_YKFC_2nd"/>
</dbReference>
<dbReference type="EMBL" id="JAFBEB010000002">
    <property type="protein sequence ID" value="MBM7589258.1"/>
    <property type="molecule type" value="Genomic_DNA"/>
</dbReference>
<dbReference type="Pfam" id="PF23795">
    <property type="entry name" value="SH3_YKFC_2nd"/>
    <property type="match status" value="1"/>
</dbReference>
<dbReference type="PROSITE" id="PS51935">
    <property type="entry name" value="NLPC_P60"/>
    <property type="match status" value="1"/>
</dbReference>
<comment type="caution">
    <text evidence="6">The sequence shown here is derived from an EMBL/GenBank/DDBJ whole genome shotgun (WGS) entry which is preliminary data.</text>
</comment>
<dbReference type="InterPro" id="IPR038765">
    <property type="entry name" value="Papain-like_cys_pep_sf"/>
</dbReference>
<feature type="domain" description="NlpC/P60" evidence="5">
    <location>
        <begin position="174"/>
        <end position="298"/>
    </location>
</feature>
<dbReference type="RefSeq" id="WP_204516989.1">
    <property type="nucleotide sequence ID" value="NZ_BAABIN010000015.1"/>
</dbReference>
<dbReference type="Pfam" id="PF00877">
    <property type="entry name" value="NLPC_P60"/>
    <property type="match status" value="1"/>
</dbReference>